<dbReference type="InterPro" id="IPR036388">
    <property type="entry name" value="WH-like_DNA-bd_sf"/>
</dbReference>
<gene>
    <name evidence="6" type="primary">scpB</name>
    <name evidence="6" type="ORF">GTP27_07380</name>
</gene>
<sequence>MDTAEAKRVLETALLCAQEPLSIHSLKKLYVELDDQGRPRGPGIGADTIKEMLEEIRQDWNGRGIEVVSLATGWRFQSRPEMRLYLDRLNPEKPPKYTRATLETLAIIAYRQPVTRGDIEEIRGVAVNSQTIKMLEDRGWVDAVGYRDVVGRPALLGTTKQFLDDLGLNSLSQLPPLQQISEQQGNGPDLAALEAALQDNFDKAAQSAVAADGSAGAEAAEQDAAAEHRQPDLDVTTHSAPDVTVDAEHNPETNNEQT</sequence>
<reference evidence="6 7" key="1">
    <citation type="submission" date="2019-12" db="EMBL/GenBank/DDBJ databases">
        <title>Novel species isolated from a subtropical stream in China.</title>
        <authorList>
            <person name="Lu H."/>
        </authorList>
    </citation>
    <scope>NUCLEOTIDE SEQUENCE [LARGE SCALE GENOMIC DNA]</scope>
    <source>
        <strain evidence="6 7">CY13W</strain>
    </source>
</reference>
<protein>
    <submittedName>
        <fullName evidence="6">SMC-Scp complex subunit ScpB</fullName>
    </submittedName>
</protein>
<dbReference type="PANTHER" id="PTHR34298:SF2">
    <property type="entry name" value="SEGREGATION AND CONDENSATION PROTEIN B"/>
    <property type="match status" value="1"/>
</dbReference>
<comment type="caution">
    <text evidence="6">The sequence shown here is derived from an EMBL/GenBank/DDBJ whole genome shotgun (WGS) entry which is preliminary data.</text>
</comment>
<keyword evidence="4" id="KW-0131">Cell cycle</keyword>
<evidence type="ECO:0000256" key="5">
    <source>
        <dbReference type="SAM" id="MobiDB-lite"/>
    </source>
</evidence>
<proteinExistence type="predicted"/>
<name>A0ABW9VNA4_9BURK</name>
<accession>A0ABW9VNA4</accession>
<dbReference type="SUPFAM" id="SSF46785">
    <property type="entry name" value="Winged helix' DNA-binding domain"/>
    <property type="match status" value="2"/>
</dbReference>
<dbReference type="Proteomes" id="UP000478090">
    <property type="component" value="Unassembled WGS sequence"/>
</dbReference>
<keyword evidence="7" id="KW-1185">Reference proteome</keyword>
<dbReference type="Pfam" id="PF04079">
    <property type="entry name" value="SMC_ScpB"/>
    <property type="match status" value="1"/>
</dbReference>
<evidence type="ECO:0000256" key="4">
    <source>
        <dbReference type="ARBA" id="ARBA00023306"/>
    </source>
</evidence>
<evidence type="ECO:0000256" key="1">
    <source>
        <dbReference type="ARBA" id="ARBA00022490"/>
    </source>
</evidence>
<evidence type="ECO:0000313" key="7">
    <source>
        <dbReference type="Proteomes" id="UP000478090"/>
    </source>
</evidence>
<keyword evidence="3" id="KW-0159">Chromosome partition</keyword>
<dbReference type="InterPro" id="IPR005234">
    <property type="entry name" value="ScpB_csome_segregation"/>
</dbReference>
<dbReference type="RefSeq" id="WP_161038520.1">
    <property type="nucleotide sequence ID" value="NZ_WWCM01000003.1"/>
</dbReference>
<evidence type="ECO:0000313" key="6">
    <source>
        <dbReference type="EMBL" id="MYM39152.1"/>
    </source>
</evidence>
<dbReference type="InterPro" id="IPR036390">
    <property type="entry name" value="WH_DNA-bd_sf"/>
</dbReference>
<dbReference type="PANTHER" id="PTHR34298">
    <property type="entry name" value="SEGREGATION AND CONDENSATION PROTEIN B"/>
    <property type="match status" value="1"/>
</dbReference>
<dbReference type="NCBIfam" id="TIGR00281">
    <property type="entry name" value="SMC-Scp complex subunit ScpB"/>
    <property type="match status" value="1"/>
</dbReference>
<evidence type="ECO:0000256" key="3">
    <source>
        <dbReference type="ARBA" id="ARBA00022829"/>
    </source>
</evidence>
<evidence type="ECO:0000256" key="2">
    <source>
        <dbReference type="ARBA" id="ARBA00022618"/>
    </source>
</evidence>
<organism evidence="6 7">
    <name type="scientific">Duganella qianjiadongensis</name>
    <dbReference type="NCBI Taxonomy" id="2692176"/>
    <lineage>
        <taxon>Bacteria</taxon>
        <taxon>Pseudomonadati</taxon>
        <taxon>Pseudomonadota</taxon>
        <taxon>Betaproteobacteria</taxon>
        <taxon>Burkholderiales</taxon>
        <taxon>Oxalobacteraceae</taxon>
        <taxon>Telluria group</taxon>
        <taxon>Duganella</taxon>
    </lineage>
</organism>
<keyword evidence="1" id="KW-0963">Cytoplasm</keyword>
<feature type="region of interest" description="Disordered" evidence="5">
    <location>
        <begin position="209"/>
        <end position="258"/>
    </location>
</feature>
<dbReference type="Gene3D" id="1.10.10.10">
    <property type="entry name" value="Winged helix-like DNA-binding domain superfamily/Winged helix DNA-binding domain"/>
    <property type="match status" value="2"/>
</dbReference>
<keyword evidence="2" id="KW-0132">Cell division</keyword>
<feature type="compositionally biased region" description="Low complexity" evidence="5">
    <location>
        <begin position="209"/>
        <end position="223"/>
    </location>
</feature>
<dbReference type="EMBL" id="WWCM01000003">
    <property type="protein sequence ID" value="MYM39152.1"/>
    <property type="molecule type" value="Genomic_DNA"/>
</dbReference>